<sequence>MIFVCEIMFDRGAHVPFNAGLLATIRASFPREDLTFWGASTHIDQLKTQVGAVVASSTCWKEITPIPPGLRYRERFFRELGLIRCLLSHLPQRTISRLVLTSAFPSTVLAIKVARWFRSTSPAMQMVLHEMSGVIGKRYRRPIRRSQDMKTALTLLGNNGIQYLVLEGHIRDKAVKSLPRLAGRIEAFEHPISPTEGASEVVELSEPIRFGFLGTALKSKGYPLFVEAANAVTAKYGRRAEFHVIGRCPEESKGVRGIEALTTRPAGSQLTREDFVRAVQPLHFVVLPYEVAPYTLSASGVLLDAIAWQKPVVARRMPTFEAMFERHGDIGYLFSGDSDLTGVIQQILQEADVSRYRRQALTLREVRKSRDPETLAVAYRELCTANEGKALTNAV</sequence>
<accession>A0A7S8FD64</accession>
<dbReference type="Pfam" id="PF13692">
    <property type="entry name" value="Glyco_trans_1_4"/>
    <property type="match status" value="1"/>
</dbReference>
<evidence type="ECO:0000313" key="2">
    <source>
        <dbReference type="Proteomes" id="UP000593737"/>
    </source>
</evidence>
<dbReference type="EMBL" id="CP047423">
    <property type="protein sequence ID" value="QPD03609.1"/>
    <property type="molecule type" value="Genomic_DNA"/>
</dbReference>
<dbReference type="Gene3D" id="3.40.50.2000">
    <property type="entry name" value="Glycogen Phosphorylase B"/>
    <property type="match status" value="1"/>
</dbReference>
<reference evidence="1 2" key="1">
    <citation type="journal article" date="2020" name="ISME J.">
        <title>Enrichment and physiological characterization of a novel comammox Nitrospira indicates ammonium inhibition of complete nitrification.</title>
        <authorList>
            <person name="Sakoula D."/>
            <person name="Koch H."/>
            <person name="Frank J."/>
            <person name="Jetten M.S.M."/>
            <person name="van Kessel M.A.H.J."/>
            <person name="Lucker S."/>
        </authorList>
    </citation>
    <scope>NUCLEOTIDE SEQUENCE [LARGE SCALE GENOMIC DNA]</scope>
    <source>
        <strain evidence="1">Comreactor17</strain>
    </source>
</reference>
<evidence type="ECO:0000313" key="1">
    <source>
        <dbReference type="EMBL" id="QPD03609.1"/>
    </source>
</evidence>
<protein>
    <submittedName>
        <fullName evidence="1">Uncharacterized protein</fullName>
    </submittedName>
</protein>
<name>A0A7S8FD64_9BACT</name>
<dbReference type="Proteomes" id="UP000593737">
    <property type="component" value="Chromosome"/>
</dbReference>
<dbReference type="AlphaFoldDB" id="A0A7S8FD64"/>
<dbReference type="KEGG" id="nkf:Nkreftii_001383"/>
<gene>
    <name evidence="1" type="ORF">Nkreftii_001383</name>
</gene>
<proteinExistence type="predicted"/>
<dbReference type="SUPFAM" id="SSF53756">
    <property type="entry name" value="UDP-Glycosyltransferase/glycogen phosphorylase"/>
    <property type="match status" value="1"/>
</dbReference>
<organism evidence="1 2">
    <name type="scientific">Candidatus Nitrospira kreftii</name>
    <dbReference type="NCBI Taxonomy" id="2652173"/>
    <lineage>
        <taxon>Bacteria</taxon>
        <taxon>Pseudomonadati</taxon>
        <taxon>Nitrospirota</taxon>
        <taxon>Nitrospiria</taxon>
        <taxon>Nitrospirales</taxon>
        <taxon>Nitrospiraceae</taxon>
        <taxon>Nitrospira</taxon>
    </lineage>
</organism>